<name>A0A6J4IKX5_9ACTN</name>
<feature type="compositionally biased region" description="Basic residues" evidence="1">
    <location>
        <begin position="24"/>
        <end position="42"/>
    </location>
</feature>
<sequence length="42" mass="5309">ERLPPPRVRRPRAPRRVRPERPRRTVLRPRRRPDRRHARQSL</sequence>
<protein>
    <submittedName>
        <fullName evidence="2">Uncharacterized protein</fullName>
    </submittedName>
</protein>
<dbReference type="EMBL" id="CADCSZ010000154">
    <property type="protein sequence ID" value="CAA9254492.1"/>
    <property type="molecule type" value="Genomic_DNA"/>
</dbReference>
<evidence type="ECO:0000313" key="2">
    <source>
        <dbReference type="EMBL" id="CAA9254492.1"/>
    </source>
</evidence>
<reference evidence="2" key="1">
    <citation type="submission" date="2020-02" db="EMBL/GenBank/DDBJ databases">
        <authorList>
            <person name="Meier V. D."/>
        </authorList>
    </citation>
    <scope>NUCLEOTIDE SEQUENCE</scope>
    <source>
        <strain evidence="2">AVDCRST_MAG76</strain>
    </source>
</reference>
<feature type="non-terminal residue" evidence="2">
    <location>
        <position position="42"/>
    </location>
</feature>
<proteinExistence type="predicted"/>
<gene>
    <name evidence="2" type="ORF">AVDCRST_MAG76-2466</name>
</gene>
<evidence type="ECO:0000256" key="1">
    <source>
        <dbReference type="SAM" id="MobiDB-lite"/>
    </source>
</evidence>
<organism evidence="2">
    <name type="scientific">uncultured Acidimicrobiales bacterium</name>
    <dbReference type="NCBI Taxonomy" id="310071"/>
    <lineage>
        <taxon>Bacteria</taxon>
        <taxon>Bacillati</taxon>
        <taxon>Actinomycetota</taxon>
        <taxon>Acidimicrobiia</taxon>
        <taxon>Acidimicrobiales</taxon>
        <taxon>environmental samples</taxon>
    </lineage>
</organism>
<feature type="compositionally biased region" description="Basic residues" evidence="1">
    <location>
        <begin position="7"/>
        <end position="16"/>
    </location>
</feature>
<dbReference type="AlphaFoldDB" id="A0A6J4IKX5"/>
<accession>A0A6J4IKX5</accession>
<feature type="non-terminal residue" evidence="2">
    <location>
        <position position="1"/>
    </location>
</feature>
<feature type="region of interest" description="Disordered" evidence="1">
    <location>
        <begin position="1"/>
        <end position="42"/>
    </location>
</feature>